<dbReference type="RefSeq" id="WP_213243251.1">
    <property type="nucleotide sequence ID" value="NZ_CP045806.1"/>
</dbReference>
<feature type="transmembrane region" description="Helical" evidence="1">
    <location>
        <begin position="61"/>
        <end position="80"/>
    </location>
</feature>
<name>A0ABX6IHX8_9ACTN</name>
<accession>A0ABX6IHX8</accession>
<gene>
    <name evidence="2" type="ORF">GII31_11640</name>
</gene>
<evidence type="ECO:0000313" key="3">
    <source>
        <dbReference type="Proteomes" id="UP001059836"/>
    </source>
</evidence>
<reference evidence="2" key="1">
    <citation type="journal article" date="2021" name="Nat. Microbiol.">
        <title>Cocultivation of an ultrasmall environmental parasitic bacterium with lytic ability against bacteria associated with wastewater foams.</title>
        <authorList>
            <person name="Batinovic S."/>
            <person name="Rose J.J.A."/>
            <person name="Ratcliffe J."/>
            <person name="Seviour R.J."/>
            <person name="Petrovski S."/>
        </authorList>
    </citation>
    <scope>NUCLEOTIDE SEQUENCE</scope>
    <source>
        <strain evidence="2">CON9</strain>
    </source>
</reference>
<protein>
    <submittedName>
        <fullName evidence="2">DUF1049 domain-containing protein</fullName>
    </submittedName>
</protein>
<keyword evidence="1" id="KW-0812">Transmembrane</keyword>
<sequence>MTKDVGAYPAEQNTPANPAVELVKQYWLPIILTVVAVVFIAQNRNRFNFNFLWIDWSMPQWLALTVVVLIGVAVGWFLGVRRYKRKAGA</sequence>
<dbReference type="Proteomes" id="UP001059836">
    <property type="component" value="Chromosome"/>
</dbReference>
<keyword evidence="1" id="KW-1133">Transmembrane helix</keyword>
<keyword evidence="3" id="KW-1185">Reference proteome</keyword>
<dbReference type="EMBL" id="CP045809">
    <property type="protein sequence ID" value="QHN35439.1"/>
    <property type="molecule type" value="Genomic_DNA"/>
</dbReference>
<evidence type="ECO:0000313" key="2">
    <source>
        <dbReference type="EMBL" id="QHN35439.1"/>
    </source>
</evidence>
<proteinExistence type="predicted"/>
<organism evidence="2 3">
    <name type="scientific">Gordonia pseudamarae</name>
    <dbReference type="NCBI Taxonomy" id="2831662"/>
    <lineage>
        <taxon>Bacteria</taxon>
        <taxon>Bacillati</taxon>
        <taxon>Actinomycetota</taxon>
        <taxon>Actinomycetes</taxon>
        <taxon>Mycobacteriales</taxon>
        <taxon>Gordoniaceae</taxon>
        <taxon>Gordonia</taxon>
    </lineage>
</organism>
<keyword evidence="1" id="KW-0472">Membrane</keyword>
<evidence type="ECO:0000256" key="1">
    <source>
        <dbReference type="SAM" id="Phobius"/>
    </source>
</evidence>
<feature type="transmembrane region" description="Helical" evidence="1">
    <location>
        <begin position="26"/>
        <end position="41"/>
    </location>
</feature>